<dbReference type="CDD" id="cd09602">
    <property type="entry name" value="M1_APN"/>
    <property type="match status" value="1"/>
</dbReference>
<evidence type="ECO:0000256" key="1">
    <source>
        <dbReference type="ARBA" id="ARBA00000098"/>
    </source>
</evidence>
<accession>A0AA37NIJ4</accession>
<evidence type="ECO:0000256" key="8">
    <source>
        <dbReference type="ARBA" id="ARBA00022801"/>
    </source>
</evidence>
<dbReference type="GO" id="GO:0043171">
    <property type="term" value="P:peptide catabolic process"/>
    <property type="evidence" value="ECO:0007669"/>
    <property type="project" value="TreeGrafter"/>
</dbReference>
<evidence type="ECO:0000256" key="3">
    <source>
        <dbReference type="ARBA" id="ARBA00010136"/>
    </source>
</evidence>
<dbReference type="GO" id="GO:0008270">
    <property type="term" value="F:zinc ion binding"/>
    <property type="evidence" value="ECO:0007669"/>
    <property type="project" value="InterPro"/>
</dbReference>
<comment type="caution">
    <text evidence="13">The sequence shown here is derived from an EMBL/GenBank/DDBJ whole genome shotgun (WGS) entry which is preliminary data.</text>
</comment>
<dbReference type="SUPFAM" id="SSF55486">
    <property type="entry name" value="Metalloproteases ('zincins'), catalytic domain"/>
    <property type="match status" value="1"/>
</dbReference>
<dbReference type="InterPro" id="IPR001930">
    <property type="entry name" value="Peptidase_M1"/>
</dbReference>
<organism evidence="13 14">
    <name type="scientific">Phocaeicola dorei</name>
    <dbReference type="NCBI Taxonomy" id="357276"/>
    <lineage>
        <taxon>Bacteria</taxon>
        <taxon>Pseudomonadati</taxon>
        <taxon>Bacteroidota</taxon>
        <taxon>Bacteroidia</taxon>
        <taxon>Bacteroidales</taxon>
        <taxon>Bacteroidaceae</taxon>
        <taxon>Phocaeicola</taxon>
    </lineage>
</organism>
<gene>
    <name evidence="13" type="ORF">CE91St7_14910</name>
</gene>
<dbReference type="GO" id="GO:0016285">
    <property type="term" value="F:alanyl aminopeptidase activity"/>
    <property type="evidence" value="ECO:0007669"/>
    <property type="project" value="UniProtKB-EC"/>
</dbReference>
<name>A0AA37NIJ4_9BACT</name>
<evidence type="ECO:0000256" key="4">
    <source>
        <dbReference type="ARBA" id="ARBA00012564"/>
    </source>
</evidence>
<comment type="cofactor">
    <cofactor evidence="2">
        <name>Zn(2+)</name>
        <dbReference type="ChEBI" id="CHEBI:29105"/>
    </cofactor>
</comment>
<dbReference type="AlphaFoldDB" id="A0AA37NIJ4"/>
<dbReference type="GO" id="GO:0006508">
    <property type="term" value="P:proteolysis"/>
    <property type="evidence" value="ECO:0007669"/>
    <property type="project" value="UniProtKB-KW"/>
</dbReference>
<dbReference type="PROSITE" id="PS51257">
    <property type="entry name" value="PROKAR_LIPOPROTEIN"/>
    <property type="match status" value="1"/>
</dbReference>
<keyword evidence="13" id="KW-0031">Aminopeptidase</keyword>
<dbReference type="GO" id="GO:0005737">
    <property type="term" value="C:cytoplasm"/>
    <property type="evidence" value="ECO:0007669"/>
    <property type="project" value="TreeGrafter"/>
</dbReference>
<evidence type="ECO:0000256" key="5">
    <source>
        <dbReference type="ARBA" id="ARBA00015611"/>
    </source>
</evidence>
<proteinExistence type="inferred from homology"/>
<dbReference type="GO" id="GO:0016020">
    <property type="term" value="C:membrane"/>
    <property type="evidence" value="ECO:0007669"/>
    <property type="project" value="TreeGrafter"/>
</dbReference>
<evidence type="ECO:0000313" key="14">
    <source>
        <dbReference type="Proteomes" id="UP001055104"/>
    </source>
</evidence>
<dbReference type="GO" id="GO:0042277">
    <property type="term" value="F:peptide binding"/>
    <property type="evidence" value="ECO:0007669"/>
    <property type="project" value="TreeGrafter"/>
</dbReference>
<protein>
    <recommendedName>
        <fullName evidence="5">Aminopeptidase N</fullName>
        <ecNumber evidence="4">3.4.11.2</ecNumber>
    </recommendedName>
</protein>
<keyword evidence="6" id="KW-0645">Protease</keyword>
<evidence type="ECO:0000256" key="7">
    <source>
        <dbReference type="ARBA" id="ARBA00022723"/>
    </source>
</evidence>
<evidence type="ECO:0000259" key="12">
    <source>
        <dbReference type="Pfam" id="PF17900"/>
    </source>
</evidence>
<dbReference type="Proteomes" id="UP001055104">
    <property type="component" value="Unassembled WGS sequence"/>
</dbReference>
<feature type="domain" description="Peptidase M1 membrane alanine aminopeptidase" evidence="11">
    <location>
        <begin position="252"/>
        <end position="463"/>
    </location>
</feature>
<dbReference type="EC" id="3.4.11.2" evidence="4"/>
<dbReference type="PRINTS" id="PR00756">
    <property type="entry name" value="ALADIPTASE"/>
</dbReference>
<dbReference type="InterPro" id="IPR042097">
    <property type="entry name" value="Aminopeptidase_N-like_N_sf"/>
</dbReference>
<dbReference type="EMBL" id="BQOB01000001">
    <property type="protein sequence ID" value="GKH80607.1"/>
    <property type="molecule type" value="Genomic_DNA"/>
</dbReference>
<dbReference type="PANTHER" id="PTHR11533:SF299">
    <property type="entry name" value="AMINOPEPTIDASE"/>
    <property type="match status" value="1"/>
</dbReference>
<evidence type="ECO:0000256" key="2">
    <source>
        <dbReference type="ARBA" id="ARBA00001947"/>
    </source>
</evidence>
<dbReference type="PANTHER" id="PTHR11533">
    <property type="entry name" value="PROTEASE M1 ZINC METALLOPROTEASE"/>
    <property type="match status" value="1"/>
</dbReference>
<evidence type="ECO:0000259" key="11">
    <source>
        <dbReference type="Pfam" id="PF01433"/>
    </source>
</evidence>
<keyword evidence="10" id="KW-0482">Metalloprotease</keyword>
<evidence type="ECO:0000256" key="9">
    <source>
        <dbReference type="ARBA" id="ARBA00022833"/>
    </source>
</evidence>
<dbReference type="InterPro" id="IPR045357">
    <property type="entry name" value="Aminopeptidase_N-like_N"/>
</dbReference>
<feature type="domain" description="Aminopeptidase N-like N-terminal" evidence="12">
    <location>
        <begin position="62"/>
        <end position="210"/>
    </location>
</feature>
<keyword evidence="7" id="KW-0479">Metal-binding</keyword>
<dbReference type="InterPro" id="IPR027268">
    <property type="entry name" value="Peptidase_M4/M1_CTD_sf"/>
</dbReference>
<dbReference type="Gene3D" id="2.60.40.1730">
    <property type="entry name" value="tricorn interacting facor f3 domain"/>
    <property type="match status" value="1"/>
</dbReference>
<dbReference type="SUPFAM" id="SSF63737">
    <property type="entry name" value="Leukotriene A4 hydrolase N-terminal domain"/>
    <property type="match status" value="1"/>
</dbReference>
<dbReference type="InterPro" id="IPR050344">
    <property type="entry name" value="Peptidase_M1_aminopeptidases"/>
</dbReference>
<dbReference type="Gene3D" id="1.10.390.10">
    <property type="entry name" value="Neutral Protease Domain 2"/>
    <property type="match status" value="1"/>
</dbReference>
<comment type="similarity">
    <text evidence="3">Belongs to the peptidase M1 family.</text>
</comment>
<dbReference type="GO" id="GO:0070006">
    <property type="term" value="F:metalloaminopeptidase activity"/>
    <property type="evidence" value="ECO:0007669"/>
    <property type="project" value="TreeGrafter"/>
</dbReference>
<dbReference type="Pfam" id="PF17900">
    <property type="entry name" value="Peptidase_M1_N"/>
    <property type="match status" value="1"/>
</dbReference>
<dbReference type="GO" id="GO:0005615">
    <property type="term" value="C:extracellular space"/>
    <property type="evidence" value="ECO:0007669"/>
    <property type="project" value="TreeGrafter"/>
</dbReference>
<dbReference type="Pfam" id="PF01433">
    <property type="entry name" value="Peptidase_M1"/>
    <property type="match status" value="1"/>
</dbReference>
<evidence type="ECO:0000256" key="6">
    <source>
        <dbReference type="ARBA" id="ARBA00022670"/>
    </source>
</evidence>
<evidence type="ECO:0000256" key="10">
    <source>
        <dbReference type="ARBA" id="ARBA00023049"/>
    </source>
</evidence>
<comment type="catalytic activity">
    <reaction evidence="1">
        <text>Release of an N-terminal amino acid, Xaa-|-Yaa- from a peptide, amide or arylamide. Xaa is preferably Ala, but may be most amino acids including Pro (slow action). When a terminal hydrophobic residue is followed by a prolyl residue, the two may be released as an intact Xaa-Pro dipeptide.</text>
        <dbReference type="EC" id="3.4.11.2"/>
    </reaction>
</comment>
<evidence type="ECO:0000313" key="13">
    <source>
        <dbReference type="EMBL" id="GKH80607.1"/>
    </source>
</evidence>
<reference evidence="13" key="1">
    <citation type="submission" date="2022-01" db="EMBL/GenBank/DDBJ databases">
        <title>Novel bile acid biosynthetic pathways are enriched in the microbiome of centenarians.</title>
        <authorList>
            <person name="Sato Y."/>
            <person name="Atarashi K."/>
            <person name="Plichta R.D."/>
            <person name="Arai Y."/>
            <person name="Sasajima S."/>
            <person name="Kearney M.S."/>
            <person name="Suda W."/>
            <person name="Takeshita K."/>
            <person name="Sasaki T."/>
            <person name="Okamoto S."/>
            <person name="Skelly N.A."/>
            <person name="Okamura Y."/>
            <person name="Vlamakis H."/>
            <person name="Li Y."/>
            <person name="Tanoue T."/>
            <person name="Takei H."/>
            <person name="Nittono H."/>
            <person name="Narushima S."/>
            <person name="Irie J."/>
            <person name="Itoh H."/>
            <person name="Moriya K."/>
            <person name="Sugiura Y."/>
            <person name="Suematsu M."/>
            <person name="Moritoki N."/>
            <person name="Shibata S."/>
            <person name="Littman R.D."/>
            <person name="Fischbach A.M."/>
            <person name="Uwamino Y."/>
            <person name="Inoue T."/>
            <person name="Honda A."/>
            <person name="Hattori M."/>
            <person name="Murai T."/>
            <person name="Xavier J.R."/>
            <person name="Hirose N."/>
            <person name="Honda K."/>
        </authorList>
    </citation>
    <scope>NUCLEOTIDE SEQUENCE</scope>
    <source>
        <strain evidence="13">CE91-St7</strain>
    </source>
</reference>
<keyword evidence="8" id="KW-0378">Hydrolase</keyword>
<sequence>MMKTYIGYLIVMCNLLLCSCQQTTSNPRFYDEGVSQELAILRKQEIKELKYKLYFSIPEQKSVPVNGEIAIEFNLDAPQEIILDFREKPEKIKSVSVNGQTARYEFHNEHIILPEKNIVEGKNNITIKFIAGNQSLNRNDEFLYTLLVPDRARTLFPCFEQPNLKATFSLRLDIPTAWKAVSNTYITKEETKGNCKTVTFAPTEPLSTYLFSFVTGKLEHQEYTEGNRKISAYYRETDSKKVAQLDTIFKQVTASLNWLEEYTNVPYPFAKYDFIILPGFQYGGMEHTGATLYNDTQMFLSENPTPDEELRRTQLIAHETAHMWFGDLVTMNWFDDVWTKEVFANYFAALITEPLFPQVNHQLNWMKTYTAASLSEDRTPGTTAIRQPLDNLQNAGLIYGQIIYNKAPVMMVKLVELMGKEAFREGIQEYLKTYAYANATWDDLIQILNSKTEQDLTAFSDVWVNQKGMPIINFEVSGKQLTIHQQDSYQRGLNWPQKFNITLCGTRDTTIEASLTDNLCRITLPFTPTRILPNTDGRGYGLFIPDNNSLHWLLEHWQEIDNETTRQAVLMMMHENYQAKRIPNTTWMNALLNGIHCEKNPLIASTLTNYLSSPLQETSSVERDKIENELYRLSYSHPIPSCRIQLLRLLITETASPAMIQCLYSLWETERVQQLNEKDYTTLAYELALRIPEQGKEILKTQRQRIHNPDRLRQFDFISRAMTADTLKLDSLFQSLLQAENRRIEPWAATTLSYLNHSTRKDYAVKYIRPALEELTEVQRTGDIFFPRNWVGALLRNHDSEAAYKAVETFLSVYPDYSPLLKNKILQAAYPLYRKYADKEKIS</sequence>
<dbReference type="InterPro" id="IPR014782">
    <property type="entry name" value="Peptidase_M1_dom"/>
</dbReference>
<keyword evidence="9" id="KW-0862">Zinc</keyword>